<keyword evidence="2" id="KW-1185">Reference proteome</keyword>
<evidence type="ECO:0000313" key="1">
    <source>
        <dbReference type="EMBL" id="RDC56149.1"/>
    </source>
</evidence>
<proteinExistence type="predicted"/>
<evidence type="ECO:0000313" key="2">
    <source>
        <dbReference type="Proteomes" id="UP000253961"/>
    </source>
</evidence>
<dbReference type="Proteomes" id="UP000253961">
    <property type="component" value="Unassembled WGS sequence"/>
</dbReference>
<accession>A0A369PZM3</accession>
<dbReference type="AlphaFoldDB" id="A0A369PZM3"/>
<comment type="caution">
    <text evidence="1">The sequence shown here is derived from an EMBL/GenBank/DDBJ whole genome shotgun (WGS) entry which is preliminary data.</text>
</comment>
<name>A0A369PZM3_9SPHI</name>
<protein>
    <submittedName>
        <fullName evidence="1">Uncharacterized protein</fullName>
    </submittedName>
</protein>
<organism evidence="1 2">
    <name type="scientific">Pedobacter chinensis</name>
    <dbReference type="NCBI Taxonomy" id="2282421"/>
    <lineage>
        <taxon>Bacteria</taxon>
        <taxon>Pseudomonadati</taxon>
        <taxon>Bacteroidota</taxon>
        <taxon>Sphingobacteriia</taxon>
        <taxon>Sphingobacteriales</taxon>
        <taxon>Sphingobacteriaceae</taxon>
        <taxon>Pedobacter</taxon>
    </lineage>
</organism>
<gene>
    <name evidence="1" type="ORF">DU508_11050</name>
</gene>
<dbReference type="EMBL" id="QPKV01000004">
    <property type="protein sequence ID" value="RDC56149.1"/>
    <property type="molecule type" value="Genomic_DNA"/>
</dbReference>
<reference evidence="1 2" key="1">
    <citation type="submission" date="2018-07" db="EMBL/GenBank/DDBJ databases">
        <title>Pedobacter sp. nov., isolated from soil.</title>
        <authorList>
            <person name="Zhou L.Y."/>
            <person name="Du Z.J."/>
        </authorList>
    </citation>
    <scope>NUCLEOTIDE SEQUENCE [LARGE SCALE GENOMIC DNA]</scope>
    <source>
        <strain evidence="1 2">JDX94</strain>
    </source>
</reference>
<sequence length="95" mass="10831">MTSFNVHIDHNGDNLTLTIIPKEDYFKIVYFGGILGALRKQGTDWILMEESEIDPGELAPFDYKLTPDGVHISLDSHEINQISEQIEHYLESNPD</sequence>